<dbReference type="PANTHER" id="PTHR23528:SF1">
    <property type="entry name" value="MAJOR FACILITATOR SUPERFAMILY (MFS) PROFILE DOMAIN-CONTAINING PROTEIN"/>
    <property type="match status" value="1"/>
</dbReference>
<dbReference type="PANTHER" id="PTHR23528">
    <property type="match status" value="1"/>
</dbReference>
<keyword evidence="1" id="KW-0472">Membrane</keyword>
<evidence type="ECO:0000256" key="1">
    <source>
        <dbReference type="SAM" id="Phobius"/>
    </source>
</evidence>
<feature type="transmembrane region" description="Helical" evidence="1">
    <location>
        <begin position="12"/>
        <end position="30"/>
    </location>
</feature>
<feature type="transmembrane region" description="Helical" evidence="1">
    <location>
        <begin position="142"/>
        <end position="165"/>
    </location>
</feature>
<dbReference type="InterPro" id="IPR036259">
    <property type="entry name" value="MFS_trans_sf"/>
</dbReference>
<feature type="transmembrane region" description="Helical" evidence="1">
    <location>
        <begin position="111"/>
        <end position="135"/>
    </location>
</feature>
<dbReference type="EMBL" id="PVWO01000120">
    <property type="protein sequence ID" value="PSB56545.1"/>
    <property type="molecule type" value="Genomic_DNA"/>
</dbReference>
<protein>
    <submittedName>
        <fullName evidence="2">MFS transporter</fullName>
    </submittedName>
</protein>
<dbReference type="Proteomes" id="UP000238937">
    <property type="component" value="Unassembled WGS sequence"/>
</dbReference>
<feature type="transmembrane region" description="Helical" evidence="1">
    <location>
        <begin position="251"/>
        <end position="273"/>
    </location>
</feature>
<evidence type="ECO:0000313" key="2">
    <source>
        <dbReference type="EMBL" id="PSB56545.1"/>
    </source>
</evidence>
<dbReference type="SUPFAM" id="SSF103473">
    <property type="entry name" value="MFS general substrate transporter"/>
    <property type="match status" value="1"/>
</dbReference>
<dbReference type="Gene3D" id="1.20.1250.20">
    <property type="entry name" value="MFS general substrate transporter like domains"/>
    <property type="match status" value="1"/>
</dbReference>
<name>A0A2T1GG38_9CYAN</name>
<proteinExistence type="predicted"/>
<comment type="caution">
    <text evidence="2">The sequence shown here is derived from an EMBL/GenBank/DDBJ whole genome shotgun (WGS) entry which is preliminary data.</text>
</comment>
<feature type="transmembrane region" description="Helical" evidence="1">
    <location>
        <begin position="177"/>
        <end position="195"/>
    </location>
</feature>
<keyword evidence="1" id="KW-1133">Transmembrane helix</keyword>
<gene>
    <name evidence="2" type="ORF">C7B77_11515</name>
</gene>
<organism evidence="2 3">
    <name type="scientific">Chamaesiphon polymorphus CCALA 037</name>
    <dbReference type="NCBI Taxonomy" id="2107692"/>
    <lineage>
        <taxon>Bacteria</taxon>
        <taxon>Bacillati</taxon>
        <taxon>Cyanobacteriota</taxon>
        <taxon>Cyanophyceae</taxon>
        <taxon>Gomontiellales</taxon>
        <taxon>Chamaesiphonaceae</taxon>
        <taxon>Chamaesiphon</taxon>
    </lineage>
</organism>
<feature type="transmembrane region" description="Helical" evidence="1">
    <location>
        <begin position="80"/>
        <end position="105"/>
    </location>
</feature>
<feature type="transmembrane region" description="Helical" evidence="1">
    <location>
        <begin position="221"/>
        <end position="239"/>
    </location>
</feature>
<reference evidence="2 3" key="1">
    <citation type="submission" date="2018-03" db="EMBL/GenBank/DDBJ databases">
        <title>The ancient ancestry and fast evolution of plastids.</title>
        <authorList>
            <person name="Moore K.R."/>
            <person name="Magnabosco C."/>
            <person name="Momper L."/>
            <person name="Gold D.A."/>
            <person name="Bosak T."/>
            <person name="Fournier G.P."/>
        </authorList>
    </citation>
    <scope>NUCLEOTIDE SEQUENCE [LARGE SCALE GENOMIC DNA]</scope>
    <source>
        <strain evidence="2 3">CCALA 037</strain>
    </source>
</reference>
<dbReference type="AlphaFoldDB" id="A0A2T1GG38"/>
<feature type="transmembrane region" description="Helical" evidence="1">
    <location>
        <begin position="344"/>
        <end position="364"/>
    </location>
</feature>
<feature type="transmembrane region" description="Helical" evidence="1">
    <location>
        <begin position="309"/>
        <end position="332"/>
    </location>
</feature>
<keyword evidence="1" id="KW-0812">Transmembrane</keyword>
<accession>A0A2T1GG38</accession>
<evidence type="ECO:0000313" key="3">
    <source>
        <dbReference type="Proteomes" id="UP000238937"/>
    </source>
</evidence>
<keyword evidence="3" id="KW-1185">Reference proteome</keyword>
<sequence length="369" mass="39842">MNSTYHRVLWRQVWGLAALLAAILFSWIAYGFYQPVILTKLGFGEIAQSLGIVQGFLGAAIEPLAGAMSDRLMRRVGSRLPAIAVGITLAGLLFVAIGLLLHGNIPLELRWIVPVLMTFWVISMIIFRGPAIALLRQFAPTAALPAANSILTLVFGLVGAVSPIFSRVIELLGSGNTFLLGAVMLTVGAILLWSADPELNLSIFTDIENSTRLSTPKFNRCFYIFGIGLGTGTLVNILLKICPQRVHESWLGFASEYITAGILFVCAIAAIPLERRVKQWGLNRSMVISSTSIVAVILMGLSFNFPAISILTILFGGIAMSILFVAQIPWCLGRLSDRQAGLSTGLYLGGMATATAFLEIIIQFKLGSR</sequence>
<feature type="transmembrane region" description="Helical" evidence="1">
    <location>
        <begin position="285"/>
        <end position="303"/>
    </location>
</feature>